<dbReference type="PANTHER" id="PTHR43493">
    <property type="entry name" value="DNA GYRASE/TOPOISOMERASE SUBUNIT A"/>
    <property type="match status" value="1"/>
</dbReference>
<keyword evidence="9" id="KW-0963">Cytoplasm</keyword>
<comment type="catalytic activity">
    <reaction evidence="1 9 10">
        <text>ATP-dependent breakage, passage and rejoining of double-stranded DNA.</text>
        <dbReference type="EC" id="5.6.2.2"/>
    </reaction>
</comment>
<evidence type="ECO:0000256" key="6">
    <source>
        <dbReference type="ARBA" id="ARBA00023125"/>
    </source>
</evidence>
<dbReference type="Gene3D" id="3.90.199.10">
    <property type="entry name" value="Topoisomerase II, domain 5"/>
    <property type="match status" value="1"/>
</dbReference>
<comment type="subunit">
    <text evidence="8">Heterotetramer composed of ParC and ParE.</text>
</comment>
<evidence type="ECO:0000313" key="13">
    <source>
        <dbReference type="EMBL" id="OKL50557.1"/>
    </source>
</evidence>
<protein>
    <recommendedName>
        <fullName evidence="9">DNA gyrase subunit A</fullName>
        <ecNumber evidence="9">5.6.2.2</ecNumber>
    </recommendedName>
</protein>
<evidence type="ECO:0000256" key="7">
    <source>
        <dbReference type="ARBA" id="ARBA00023235"/>
    </source>
</evidence>
<dbReference type="InterPro" id="IPR013757">
    <property type="entry name" value="Topo_IIA_A_a_sf"/>
</dbReference>
<keyword evidence="4 9" id="KW-0067">ATP-binding</keyword>
<accession>A0A1Q5PSK8</accession>
<feature type="compositionally biased region" description="Acidic residues" evidence="11">
    <location>
        <begin position="848"/>
        <end position="858"/>
    </location>
</feature>
<organism evidence="13 14">
    <name type="scientific">Boudabousia marimammalium</name>
    <dbReference type="NCBI Taxonomy" id="156892"/>
    <lineage>
        <taxon>Bacteria</taxon>
        <taxon>Bacillati</taxon>
        <taxon>Actinomycetota</taxon>
        <taxon>Actinomycetes</taxon>
        <taxon>Actinomycetales</taxon>
        <taxon>Actinomycetaceae</taxon>
        <taxon>Boudabousia</taxon>
    </lineage>
</organism>
<comment type="caution">
    <text evidence="13">The sequence shown here is derived from an EMBL/GenBank/DDBJ whole genome shotgun (WGS) entry which is preliminary data.</text>
</comment>
<dbReference type="EMBL" id="MPDM01000001">
    <property type="protein sequence ID" value="OKL50557.1"/>
    <property type="molecule type" value="Genomic_DNA"/>
</dbReference>
<dbReference type="PANTHER" id="PTHR43493:SF5">
    <property type="entry name" value="DNA GYRASE SUBUNIT A, CHLOROPLASTIC_MITOCHONDRIAL"/>
    <property type="match status" value="1"/>
</dbReference>
<dbReference type="Pfam" id="PF03989">
    <property type="entry name" value="DNA_gyraseA_C"/>
    <property type="match status" value="6"/>
</dbReference>
<dbReference type="HAMAP" id="MF_01897">
    <property type="entry name" value="GyrA"/>
    <property type="match status" value="1"/>
</dbReference>
<evidence type="ECO:0000256" key="9">
    <source>
        <dbReference type="HAMAP-Rule" id="MF_01897"/>
    </source>
</evidence>
<dbReference type="InterPro" id="IPR006691">
    <property type="entry name" value="GyrA/parC_rep"/>
</dbReference>
<dbReference type="OrthoDB" id="9806486at2"/>
<evidence type="ECO:0000256" key="3">
    <source>
        <dbReference type="ARBA" id="ARBA00022741"/>
    </source>
</evidence>
<dbReference type="Gene3D" id="1.10.268.10">
    <property type="entry name" value="Topoisomerase, domain 3"/>
    <property type="match status" value="1"/>
</dbReference>
<dbReference type="FunFam" id="3.30.1360.40:FF:000002">
    <property type="entry name" value="DNA gyrase subunit A"/>
    <property type="match status" value="1"/>
</dbReference>
<dbReference type="SMART" id="SM00434">
    <property type="entry name" value="TOP4c"/>
    <property type="match status" value="1"/>
</dbReference>
<feature type="domain" description="Topo IIA-type catalytic" evidence="12">
    <location>
        <begin position="60"/>
        <end position="528"/>
    </location>
</feature>
<evidence type="ECO:0000256" key="8">
    <source>
        <dbReference type="ARBA" id="ARBA00063644"/>
    </source>
</evidence>
<dbReference type="InterPro" id="IPR050220">
    <property type="entry name" value="Type_II_DNA_Topoisomerases"/>
</dbReference>
<dbReference type="RefSeq" id="WP_075360795.1">
    <property type="nucleotide sequence ID" value="NZ_MPDM01000001.1"/>
</dbReference>
<sequence>MSDKIDDLNPQDPESTVEVEEVEEELEAYNHGRIDVVPLESEMQKSYLDYAMSVIVGRALPEVRDGLKPVHRRVLYAMYDGGYRPTASFAKCARVVGDVMGHYHPHGDGAIYDALARLVQPWSMRYPLVAGQGNFGSPGNLGPAAPRYTECKMAPLAMEMVRDIDEKTVDFVDNYDGHTQEPAVLPARFPNLLVNGSEGIAVGMATRIPPHNLREVAEGVQWFLEHPEASKTELLEALLTLIKGPDFPTGATILGRRGIEQAYRTGRGSIVQRAVVNVEEINHRQCLVVTELPYQVNPDNLAAKIAQLVKDGQIQGIADIRDESSDRSGQRLVIVLKRDAVAKVVLNNLYKRTQLQDSFPANMLALVDGVPRTLSLDGFVRHWVEHQLDVISRRTQFRLTKAEERLHILIGYLRALDNLDEVIALIRRSQTTEDARQGLMSLLDIDEVQAEAILAMQLRRLAALERQKIVDEYEDLEARVADYKDILAKPQRQREIVSTELATIVNKYGDERRTTILPFDGEMNEEDLIPEEDVVITITRGGYVKRTRTDNYRAQKRGGKGVRGASLRDDDVVEHFFSTTTHHWLLFFTNLGRVYRVKAYELPEGGRDAKGQHVANVLAFQPEETIAQVMALKSYDQADYLVLATKSGLVKKTRLADYDSPRSAGLIAVNLREDEHGNPDELVSAVLADSDSQLLLVSRGGQSLRFEANDDALRPMGRSTSGVRGMKFKDDDSLLAMVVARDDADLFTVTEGGFAKRTELSQYRTQGRGGFGIKVAKIVEDRGDLVGALVVDEDDEVLSIMAGGKIVRAAVTDVSRTGRSTQGVTFVRLDNDDKVIAVTRNVERDLESTSDEQSEGEAEGAAAVESVAGEAEVVSSVDESGSDAAEKE</sequence>
<comment type="miscellaneous">
    <text evidence="9">Few gyrases are as efficient as E.coli at forming negative supercoils. Not all organisms have 2 type II topoisomerases; in organisms with a single type II topoisomerase this enzyme also has to decatenate newly replicated chromosomes.</text>
</comment>
<dbReference type="InterPro" id="IPR002205">
    <property type="entry name" value="Topo_IIA_dom_A"/>
</dbReference>
<evidence type="ECO:0000256" key="1">
    <source>
        <dbReference type="ARBA" id="ARBA00000185"/>
    </source>
</evidence>
<dbReference type="NCBIfam" id="TIGR01063">
    <property type="entry name" value="gyrA"/>
    <property type="match status" value="1"/>
</dbReference>
<proteinExistence type="inferred from homology"/>
<comment type="similarity">
    <text evidence="2 9">Belongs to the type II topoisomerase GyrA/ParC subunit family.</text>
</comment>
<dbReference type="CDD" id="cd00187">
    <property type="entry name" value="TOP4c"/>
    <property type="match status" value="1"/>
</dbReference>
<dbReference type="Gene3D" id="3.30.1360.40">
    <property type="match status" value="1"/>
</dbReference>
<comment type="subunit">
    <text evidence="9">Heterotetramer, composed of two GyrA and two GyrB chains. In the heterotetramer, GyrA contains the active site tyrosine that forms a transient covalent intermediate with DNA, while GyrB binds cofactors and catalyzes ATP hydrolysis.</text>
</comment>
<dbReference type="AlphaFoldDB" id="A0A1Q5PSK8"/>
<feature type="short sequence motif" description="GyrA-box" evidence="9">
    <location>
        <begin position="555"/>
        <end position="561"/>
    </location>
</feature>
<dbReference type="InterPro" id="IPR035516">
    <property type="entry name" value="Gyrase/topoIV_suA_C"/>
</dbReference>
<keyword evidence="7 9" id="KW-0413">Isomerase</keyword>
<dbReference type="GO" id="GO:0006261">
    <property type="term" value="P:DNA-templated DNA replication"/>
    <property type="evidence" value="ECO:0007669"/>
    <property type="project" value="UniProtKB-UniRule"/>
</dbReference>
<dbReference type="InterPro" id="IPR005743">
    <property type="entry name" value="GyrA"/>
</dbReference>
<dbReference type="NCBIfam" id="NF004044">
    <property type="entry name" value="PRK05561.1"/>
    <property type="match status" value="1"/>
</dbReference>
<dbReference type="FunFam" id="1.10.268.10:FF:000001">
    <property type="entry name" value="DNA gyrase subunit A"/>
    <property type="match status" value="1"/>
</dbReference>
<dbReference type="EC" id="5.6.2.2" evidence="9"/>
<name>A0A1Q5PSK8_9ACTO</name>
<dbReference type="GO" id="GO:0005737">
    <property type="term" value="C:cytoplasm"/>
    <property type="evidence" value="ECO:0007669"/>
    <property type="project" value="UniProtKB-SubCell"/>
</dbReference>
<dbReference type="Gene3D" id="2.120.10.90">
    <property type="entry name" value="DNA gyrase/topoisomerase IV, subunit A, C-terminal"/>
    <property type="match status" value="1"/>
</dbReference>
<dbReference type="PROSITE" id="PS52040">
    <property type="entry name" value="TOPO_IIA"/>
    <property type="match status" value="1"/>
</dbReference>
<evidence type="ECO:0000256" key="11">
    <source>
        <dbReference type="SAM" id="MobiDB-lite"/>
    </source>
</evidence>
<dbReference type="GO" id="GO:0005524">
    <property type="term" value="F:ATP binding"/>
    <property type="evidence" value="ECO:0007669"/>
    <property type="project" value="UniProtKB-UniRule"/>
</dbReference>
<evidence type="ECO:0000256" key="4">
    <source>
        <dbReference type="ARBA" id="ARBA00022840"/>
    </source>
</evidence>
<evidence type="ECO:0000313" key="14">
    <source>
        <dbReference type="Proteomes" id="UP000186465"/>
    </source>
</evidence>
<dbReference type="GO" id="GO:0009330">
    <property type="term" value="C:DNA topoisomerase type II (double strand cut, ATP-hydrolyzing) complex"/>
    <property type="evidence" value="ECO:0007669"/>
    <property type="project" value="TreeGrafter"/>
</dbReference>
<reference evidence="14" key="1">
    <citation type="submission" date="2016-11" db="EMBL/GenBank/DDBJ databases">
        <title>Actinomyces gypaetusis sp. nov. isolated from Gypaetus barbatus in Qinghai Tibet Plateau China.</title>
        <authorList>
            <person name="Meng X."/>
        </authorList>
    </citation>
    <scope>NUCLEOTIDE SEQUENCE [LARGE SCALE GENOMIC DNA]</scope>
    <source>
        <strain evidence="14">DSM 15383</strain>
    </source>
</reference>
<dbReference type="GO" id="GO:0034335">
    <property type="term" value="F:DNA negative supercoiling activity"/>
    <property type="evidence" value="ECO:0007669"/>
    <property type="project" value="UniProtKB-ARBA"/>
</dbReference>
<dbReference type="GO" id="GO:0003677">
    <property type="term" value="F:DNA binding"/>
    <property type="evidence" value="ECO:0007669"/>
    <property type="project" value="UniProtKB-UniRule"/>
</dbReference>
<dbReference type="InterPro" id="IPR013758">
    <property type="entry name" value="Topo_IIA_A/C_ab"/>
</dbReference>
<keyword evidence="5 9" id="KW-0799">Topoisomerase</keyword>
<dbReference type="STRING" id="156892.BM477_00910"/>
<evidence type="ECO:0000259" key="12">
    <source>
        <dbReference type="PROSITE" id="PS52040"/>
    </source>
</evidence>
<comment type="subcellular location">
    <subcellularLocation>
        <location evidence="9">Cytoplasm</location>
    </subcellularLocation>
</comment>
<keyword evidence="3 9" id="KW-0547">Nucleotide-binding</keyword>
<dbReference type="Pfam" id="PF00521">
    <property type="entry name" value="DNA_topoisoIV"/>
    <property type="match status" value="1"/>
</dbReference>
<keyword evidence="14" id="KW-1185">Reference proteome</keyword>
<comment type="function">
    <text evidence="9">A type II topoisomerase that negatively supercoils closed circular double-stranded (ds) DNA in an ATP-dependent manner to modulate DNA topology and maintain chromosomes in an underwound state. Negative supercoiling favors strand separation, and DNA replication, transcription, recombination and repair, all of which involve strand separation. Also able to catalyze the interconversion of other topological isomers of dsDNA rings, including catenanes and knotted rings. Type II topoisomerases break and join 2 DNA strands simultaneously in an ATP-dependent manner.</text>
</comment>
<feature type="region of interest" description="Disordered" evidence="11">
    <location>
        <begin position="842"/>
        <end position="888"/>
    </location>
</feature>
<dbReference type="SUPFAM" id="SSF56719">
    <property type="entry name" value="Type II DNA topoisomerase"/>
    <property type="match status" value="1"/>
</dbReference>
<evidence type="ECO:0000256" key="2">
    <source>
        <dbReference type="ARBA" id="ARBA00008263"/>
    </source>
</evidence>
<dbReference type="GO" id="GO:0006265">
    <property type="term" value="P:DNA topological change"/>
    <property type="evidence" value="ECO:0007669"/>
    <property type="project" value="UniProtKB-UniRule"/>
</dbReference>
<keyword evidence="6 9" id="KW-0238">DNA-binding</keyword>
<dbReference type="SUPFAM" id="SSF101904">
    <property type="entry name" value="GyrA/ParC C-terminal domain-like"/>
    <property type="match status" value="1"/>
</dbReference>
<gene>
    <name evidence="9" type="primary">gyrA</name>
    <name evidence="13" type="ORF">BM477_00910</name>
</gene>
<dbReference type="GO" id="GO:0005694">
    <property type="term" value="C:chromosome"/>
    <property type="evidence" value="ECO:0007669"/>
    <property type="project" value="InterPro"/>
</dbReference>
<dbReference type="Proteomes" id="UP000186465">
    <property type="component" value="Unassembled WGS sequence"/>
</dbReference>
<evidence type="ECO:0000256" key="5">
    <source>
        <dbReference type="ARBA" id="ARBA00023029"/>
    </source>
</evidence>
<feature type="compositionally biased region" description="Low complexity" evidence="11">
    <location>
        <begin position="859"/>
        <end position="888"/>
    </location>
</feature>
<evidence type="ECO:0000256" key="10">
    <source>
        <dbReference type="PROSITE-ProRule" id="PRU01384"/>
    </source>
</evidence>
<feature type="active site" description="O-(5'-phospho-DNA)-tyrosine intermediate" evidence="9 10">
    <location>
        <position position="148"/>
    </location>
</feature>
<dbReference type="InterPro" id="IPR013760">
    <property type="entry name" value="Topo_IIA-like_dom_sf"/>
</dbReference>
<dbReference type="NCBIfam" id="NF004043">
    <property type="entry name" value="PRK05560.1"/>
    <property type="match status" value="1"/>
</dbReference>
<dbReference type="FunFam" id="2.120.10.90:FF:000005">
    <property type="entry name" value="DNA topoisomerase 4 subunit A"/>
    <property type="match status" value="1"/>
</dbReference>